<dbReference type="InterPro" id="IPR039391">
    <property type="entry name" value="Phytocyanin-like"/>
</dbReference>
<evidence type="ECO:0000313" key="7">
    <source>
        <dbReference type="Proteomes" id="UP000623129"/>
    </source>
</evidence>
<sequence length="179" mass="17918">MACQSSLALGLLLLVSCVSWSSATDYTVGDSSGWATGVDYTTWASGKTFNTGDTLTFNYGSGTHTVDEVSSSDYSSCSSSNAVSSDSSGTTTITLKKAGTHYFICSISGHCSNGMKLSVTVAAAASPSTPSSPTTPSPSTSPGTTTPSTTPSGSMSIGSVRDLAVIGLGGLMGFVLGVF</sequence>
<comment type="caution">
    <text evidence="6">The sequence shown here is derived from an EMBL/GenBank/DDBJ whole genome shotgun (WGS) entry which is preliminary data.</text>
</comment>
<evidence type="ECO:0000256" key="4">
    <source>
        <dbReference type="SAM" id="SignalP"/>
    </source>
</evidence>
<accession>A0A833QI79</accession>
<proteinExistence type="predicted"/>
<feature type="domain" description="Phytocyanin" evidence="5">
    <location>
        <begin position="24"/>
        <end position="123"/>
    </location>
</feature>
<gene>
    <name evidence="6" type="ORF">FCM35_KLT14857</name>
</gene>
<dbReference type="Proteomes" id="UP000623129">
    <property type="component" value="Unassembled WGS sequence"/>
</dbReference>
<evidence type="ECO:0000259" key="5">
    <source>
        <dbReference type="PROSITE" id="PS51485"/>
    </source>
</evidence>
<dbReference type="OrthoDB" id="206968at2759"/>
<dbReference type="PANTHER" id="PTHR33021">
    <property type="entry name" value="BLUE COPPER PROTEIN"/>
    <property type="match status" value="1"/>
</dbReference>
<dbReference type="GO" id="GO:0046872">
    <property type="term" value="F:metal ion binding"/>
    <property type="evidence" value="ECO:0007669"/>
    <property type="project" value="UniProtKB-KW"/>
</dbReference>
<keyword evidence="4" id="KW-0732">Signal</keyword>
<keyword evidence="1" id="KW-0479">Metal-binding</keyword>
<name>A0A833QI79_9POAL</name>
<dbReference type="EMBL" id="SWLB01000028">
    <property type="protein sequence ID" value="KAF3320723.1"/>
    <property type="molecule type" value="Genomic_DNA"/>
</dbReference>
<feature type="signal peptide" evidence="4">
    <location>
        <begin position="1"/>
        <end position="23"/>
    </location>
</feature>
<organism evidence="6 7">
    <name type="scientific">Carex littledalei</name>
    <dbReference type="NCBI Taxonomy" id="544730"/>
    <lineage>
        <taxon>Eukaryota</taxon>
        <taxon>Viridiplantae</taxon>
        <taxon>Streptophyta</taxon>
        <taxon>Embryophyta</taxon>
        <taxon>Tracheophyta</taxon>
        <taxon>Spermatophyta</taxon>
        <taxon>Magnoliopsida</taxon>
        <taxon>Liliopsida</taxon>
        <taxon>Poales</taxon>
        <taxon>Cyperaceae</taxon>
        <taxon>Cyperoideae</taxon>
        <taxon>Cariceae</taxon>
        <taxon>Carex</taxon>
        <taxon>Carex subgen. Euthyceras</taxon>
    </lineage>
</organism>
<dbReference type="CDD" id="cd04216">
    <property type="entry name" value="Phytocyanin"/>
    <property type="match status" value="1"/>
</dbReference>
<dbReference type="PROSITE" id="PS51485">
    <property type="entry name" value="PHYTOCYANIN"/>
    <property type="match status" value="1"/>
</dbReference>
<evidence type="ECO:0000256" key="3">
    <source>
        <dbReference type="SAM" id="MobiDB-lite"/>
    </source>
</evidence>
<evidence type="ECO:0000256" key="2">
    <source>
        <dbReference type="ARBA" id="ARBA00023180"/>
    </source>
</evidence>
<feature type="compositionally biased region" description="Low complexity" evidence="3">
    <location>
        <begin position="126"/>
        <end position="154"/>
    </location>
</feature>
<keyword evidence="2" id="KW-0325">Glycoprotein</keyword>
<reference evidence="6" key="1">
    <citation type="submission" date="2020-01" db="EMBL/GenBank/DDBJ databases">
        <title>Genome sequence of Kobresia littledalei, the first chromosome-level genome in the family Cyperaceae.</title>
        <authorList>
            <person name="Qu G."/>
        </authorList>
    </citation>
    <scope>NUCLEOTIDE SEQUENCE</scope>
    <source>
        <strain evidence="6">C.B.Clarke</strain>
        <tissue evidence="6">Leaf</tissue>
    </source>
</reference>
<dbReference type="AlphaFoldDB" id="A0A833QI79"/>
<dbReference type="Pfam" id="PF02298">
    <property type="entry name" value="Cu_bind_like"/>
    <property type="match status" value="1"/>
</dbReference>
<dbReference type="InterPro" id="IPR003245">
    <property type="entry name" value="Phytocyanin_dom"/>
</dbReference>
<evidence type="ECO:0000256" key="1">
    <source>
        <dbReference type="ARBA" id="ARBA00022723"/>
    </source>
</evidence>
<dbReference type="Gene3D" id="2.60.40.420">
    <property type="entry name" value="Cupredoxins - blue copper proteins"/>
    <property type="match status" value="1"/>
</dbReference>
<evidence type="ECO:0000313" key="6">
    <source>
        <dbReference type="EMBL" id="KAF3320723.1"/>
    </source>
</evidence>
<feature type="chain" id="PRO_5032640706" evidence="4">
    <location>
        <begin position="24"/>
        <end position="179"/>
    </location>
</feature>
<protein>
    <submittedName>
        <fullName evidence="6">Blue copper protein-like protein</fullName>
    </submittedName>
</protein>
<feature type="region of interest" description="Disordered" evidence="3">
    <location>
        <begin position="125"/>
        <end position="156"/>
    </location>
</feature>
<dbReference type="GO" id="GO:0009055">
    <property type="term" value="F:electron transfer activity"/>
    <property type="evidence" value="ECO:0007669"/>
    <property type="project" value="InterPro"/>
</dbReference>
<dbReference type="GO" id="GO:0005886">
    <property type="term" value="C:plasma membrane"/>
    <property type="evidence" value="ECO:0007669"/>
    <property type="project" value="TreeGrafter"/>
</dbReference>
<keyword evidence="7" id="KW-1185">Reference proteome</keyword>
<dbReference type="SUPFAM" id="SSF49503">
    <property type="entry name" value="Cupredoxins"/>
    <property type="match status" value="1"/>
</dbReference>
<dbReference type="PANTHER" id="PTHR33021:SF193">
    <property type="entry name" value="OS06G0218600 PROTEIN"/>
    <property type="match status" value="1"/>
</dbReference>
<dbReference type="InterPro" id="IPR008972">
    <property type="entry name" value="Cupredoxin"/>
</dbReference>
<dbReference type="FunFam" id="2.60.40.420:FF:000003">
    <property type="entry name" value="Blue copper"/>
    <property type="match status" value="1"/>
</dbReference>